<evidence type="ECO:0000256" key="3">
    <source>
        <dbReference type="ARBA" id="ARBA00022553"/>
    </source>
</evidence>
<dbReference type="Gene3D" id="3.20.20.140">
    <property type="entry name" value="Metal-dependent hydrolases"/>
    <property type="match status" value="1"/>
</dbReference>
<dbReference type="RefSeq" id="WP_043342714.1">
    <property type="nucleotide sequence ID" value="NZ_CP010536.1"/>
</dbReference>
<dbReference type="InterPro" id="IPR032466">
    <property type="entry name" value="Metal_Hydrolase"/>
</dbReference>
<accession>A0A0C4XYG5</accession>
<name>A0A0C4XYG5_9BURK</name>
<proteinExistence type="inferred from homology"/>
<dbReference type="STRING" id="68895.RR42_m0067"/>
<dbReference type="NCBIfam" id="TIGR02033">
    <property type="entry name" value="D-hydantoinase"/>
    <property type="match status" value="1"/>
</dbReference>
<evidence type="ECO:0000256" key="7">
    <source>
        <dbReference type="ARBA" id="ARBA00068457"/>
    </source>
</evidence>
<dbReference type="Pfam" id="PF01979">
    <property type="entry name" value="Amidohydro_1"/>
    <property type="match status" value="1"/>
</dbReference>
<keyword evidence="11" id="KW-1185">Reference proteome</keyword>
<evidence type="ECO:0000313" key="10">
    <source>
        <dbReference type="EMBL" id="AJG17482.1"/>
    </source>
</evidence>
<sequence>MNTELDLVIRNAEVVTASDRFTCDIGVRDGRIAMLGHDLPRAAREMDATGLLALPGGVDGHVHLDQPMPDGMRMADDFFTGTRAAVCGGTTTVIPFAAQEKGGSLKAAVADYHRRAEGRAVADYGFHLIVADPTPDVLQHELPELIRKGYTSFKVYMTYDDLKLSDREMLDVLDVAKRNDALVMVHAENADCISWLTEKLVGQGRISPRFHGMARPALVEREATHRAITFAELVDVPILIVHVSGKEAIEQIRWAQGRGLPILAETCPQYLYLTAEDMDLPGDDGYEGAKCVCSPPPRDAENQEAVWRALANGVFSVFSSDHAPFNYDDPQGKKLGGSAQPFDHIPNGVPGIETRLPLLFSGIAQGRLSLHQFVELTSYRPARLYGLYPRKGTIAVGADADIALWDPSRKVRIANSALHHAVDYTPYEGIEVTGWPVHCFSRGELLVEDGRYLEPVPGRGKFLPAGAPSLV</sequence>
<evidence type="ECO:0000256" key="4">
    <source>
        <dbReference type="ARBA" id="ARBA00022723"/>
    </source>
</evidence>
<evidence type="ECO:0000256" key="2">
    <source>
        <dbReference type="ARBA" id="ARBA00008829"/>
    </source>
</evidence>
<dbReference type="GO" id="GO:0016812">
    <property type="term" value="F:hydrolase activity, acting on carbon-nitrogen (but not peptide) bonds, in cyclic amides"/>
    <property type="evidence" value="ECO:0007669"/>
    <property type="project" value="TreeGrafter"/>
</dbReference>
<keyword evidence="5 10" id="KW-0378">Hydrolase</keyword>
<dbReference type="Proteomes" id="UP000031843">
    <property type="component" value="Chromosome main"/>
</dbReference>
<dbReference type="CDD" id="cd01314">
    <property type="entry name" value="D-HYD"/>
    <property type="match status" value="1"/>
</dbReference>
<evidence type="ECO:0000259" key="9">
    <source>
        <dbReference type="Pfam" id="PF01979"/>
    </source>
</evidence>
<comment type="similarity">
    <text evidence="2">Belongs to the metallo-dependent hydrolases superfamily. Hydantoinase/dihydropyrimidinase family.</text>
</comment>
<dbReference type="InterPro" id="IPR011778">
    <property type="entry name" value="Hydantoinase/dihydroPyrase"/>
</dbReference>
<dbReference type="Gene3D" id="2.30.40.10">
    <property type="entry name" value="Urease, subunit C, domain 1"/>
    <property type="match status" value="1"/>
</dbReference>
<dbReference type="GO" id="GO:0005829">
    <property type="term" value="C:cytosol"/>
    <property type="evidence" value="ECO:0007669"/>
    <property type="project" value="TreeGrafter"/>
</dbReference>
<reference evidence="10 11" key="1">
    <citation type="journal article" date="2015" name="Genome Announc.">
        <title>Complete Genome Sequence of Cupriavidus basilensis 4G11, Isolated from the Oak Ridge Field Research Center Site.</title>
        <authorList>
            <person name="Ray J."/>
            <person name="Waters R.J."/>
            <person name="Skerker J.M."/>
            <person name="Kuehl J.V."/>
            <person name="Price M.N."/>
            <person name="Huang J."/>
            <person name="Chakraborty R."/>
            <person name="Arkin A.P."/>
            <person name="Deutschbauer A."/>
        </authorList>
    </citation>
    <scope>NUCLEOTIDE SEQUENCE [LARGE SCALE GENOMIC DNA]</scope>
    <source>
        <strain evidence="10">4G11</strain>
    </source>
</reference>
<evidence type="ECO:0000256" key="5">
    <source>
        <dbReference type="ARBA" id="ARBA00022801"/>
    </source>
</evidence>
<dbReference type="InterPro" id="IPR006680">
    <property type="entry name" value="Amidohydro-rel"/>
</dbReference>
<evidence type="ECO:0000256" key="6">
    <source>
        <dbReference type="ARBA" id="ARBA00055040"/>
    </source>
</evidence>
<dbReference type="InterPro" id="IPR050378">
    <property type="entry name" value="Metallo-dep_Hydrolases_sf"/>
</dbReference>
<dbReference type="InterPro" id="IPR011059">
    <property type="entry name" value="Metal-dep_hydrolase_composite"/>
</dbReference>
<dbReference type="FunFam" id="3.20.20.140:FF:000217">
    <property type="entry name" value="Dihydropyrimidinase-related protein 1"/>
    <property type="match status" value="1"/>
</dbReference>
<dbReference type="GO" id="GO:0046872">
    <property type="term" value="F:metal ion binding"/>
    <property type="evidence" value="ECO:0007669"/>
    <property type="project" value="UniProtKB-KW"/>
</dbReference>
<evidence type="ECO:0000313" key="11">
    <source>
        <dbReference type="Proteomes" id="UP000031843"/>
    </source>
</evidence>
<feature type="modified residue" description="N6-carboxylysine" evidence="8">
    <location>
        <position position="154"/>
    </location>
</feature>
<dbReference type="PANTHER" id="PTHR11647">
    <property type="entry name" value="HYDRANTOINASE/DIHYDROPYRIMIDINASE FAMILY MEMBER"/>
    <property type="match status" value="1"/>
</dbReference>
<feature type="domain" description="Amidohydrolase-related" evidence="9">
    <location>
        <begin position="53"/>
        <end position="445"/>
    </location>
</feature>
<comment type="function">
    <text evidence="6">Catalyzes the stereospecific hydrolysis of the cyclic amide bond of D-hydantoin derivatives.</text>
</comment>
<dbReference type="SUPFAM" id="SSF51556">
    <property type="entry name" value="Metallo-dependent hydrolases"/>
    <property type="match status" value="1"/>
</dbReference>
<dbReference type="AlphaFoldDB" id="A0A0C4XYG5"/>
<evidence type="ECO:0000256" key="1">
    <source>
        <dbReference type="ARBA" id="ARBA00001947"/>
    </source>
</evidence>
<dbReference type="SUPFAM" id="SSF51338">
    <property type="entry name" value="Composite domain of metallo-dependent hydrolases"/>
    <property type="match status" value="2"/>
</dbReference>
<comment type="PTM">
    <text evidence="8">Carbamylation allows a single lysine to coordinate two divalent metal cations.</text>
</comment>
<comment type="cofactor">
    <cofactor evidence="1">
        <name>Zn(2+)</name>
        <dbReference type="ChEBI" id="CHEBI:29105"/>
    </cofactor>
</comment>
<keyword evidence="4" id="KW-0479">Metal-binding</keyword>
<protein>
    <recommendedName>
        <fullName evidence="7">D-hydantoinase</fullName>
    </recommendedName>
</protein>
<dbReference type="OrthoDB" id="5687299at2"/>
<evidence type="ECO:0000256" key="8">
    <source>
        <dbReference type="PIRSR" id="PIRSR611778-50"/>
    </source>
</evidence>
<organism evidence="10 11">
    <name type="scientific">Cupriavidus basilensis</name>
    <dbReference type="NCBI Taxonomy" id="68895"/>
    <lineage>
        <taxon>Bacteria</taxon>
        <taxon>Pseudomonadati</taxon>
        <taxon>Pseudomonadota</taxon>
        <taxon>Betaproteobacteria</taxon>
        <taxon>Burkholderiales</taxon>
        <taxon>Burkholderiaceae</taxon>
        <taxon>Cupriavidus</taxon>
    </lineage>
</organism>
<gene>
    <name evidence="10" type="ORF">RR42_m0067</name>
</gene>
<dbReference type="PANTHER" id="PTHR11647:SF1">
    <property type="entry name" value="COLLAPSIN RESPONSE MEDIATOR PROTEIN"/>
    <property type="match status" value="1"/>
</dbReference>
<dbReference type="KEGG" id="cbw:RR42_m0067"/>
<dbReference type="NCBIfam" id="NF009941">
    <property type="entry name" value="PRK13404.1"/>
    <property type="match status" value="1"/>
</dbReference>
<keyword evidence="3" id="KW-0597">Phosphoprotein</keyword>
<dbReference type="EMBL" id="CP010536">
    <property type="protein sequence ID" value="AJG17482.1"/>
    <property type="molecule type" value="Genomic_DNA"/>
</dbReference>